<gene>
    <name evidence="2" type="ORF">KYE46_04700</name>
</gene>
<keyword evidence="1" id="KW-0472">Membrane</keyword>
<reference evidence="2 3" key="1">
    <citation type="submission" date="2021-07" db="EMBL/GenBank/DDBJ databases">
        <title>A novel Jannaschia species isolated from marine dinoflagellate Ceratoperidinium margalefii.</title>
        <authorList>
            <person name="Jiang Y."/>
            <person name="Li Z."/>
        </authorList>
    </citation>
    <scope>NUCLEOTIDE SEQUENCE [LARGE SCALE GENOMIC DNA]</scope>
    <source>
        <strain evidence="2 3">J12C1-MA-4</strain>
    </source>
</reference>
<proteinExistence type="predicted"/>
<feature type="transmembrane region" description="Helical" evidence="1">
    <location>
        <begin position="137"/>
        <end position="157"/>
    </location>
</feature>
<dbReference type="KEGG" id="gce:KYE46_04700"/>
<feature type="transmembrane region" description="Helical" evidence="1">
    <location>
        <begin position="12"/>
        <end position="31"/>
    </location>
</feature>
<evidence type="ECO:0000313" key="2">
    <source>
        <dbReference type="EMBL" id="QXT40546.1"/>
    </source>
</evidence>
<dbReference type="AlphaFoldDB" id="A0A8F6TZF7"/>
<evidence type="ECO:0000313" key="3">
    <source>
        <dbReference type="Proteomes" id="UP000825009"/>
    </source>
</evidence>
<feature type="transmembrane region" description="Helical" evidence="1">
    <location>
        <begin position="43"/>
        <end position="69"/>
    </location>
</feature>
<keyword evidence="1" id="KW-1133">Transmembrane helix</keyword>
<accession>A0A8F6TZF7</accession>
<dbReference type="Proteomes" id="UP000825009">
    <property type="component" value="Chromosome"/>
</dbReference>
<dbReference type="EMBL" id="CP079194">
    <property type="protein sequence ID" value="QXT40546.1"/>
    <property type="molecule type" value="Genomic_DNA"/>
</dbReference>
<evidence type="ECO:0000256" key="1">
    <source>
        <dbReference type="SAM" id="Phobius"/>
    </source>
</evidence>
<sequence length="175" mass="19481">MSVFSPRHIWTYRAIFVGLSLGIITLKLLPLNLAASGIPGPDLLVLLAFAWMVRQPALVPLGLLLVIFLLADFLFMRPPGLWTALLLLAAESLRRRRLTMTELPFLVEWGMVTVMVMGMVLLNRLILWMLLVDLDSLGLTLAHGIVTVATYPVVVVISKFVLRIRKLGPTELEAL</sequence>
<dbReference type="RefSeq" id="WP_219003815.1">
    <property type="nucleotide sequence ID" value="NZ_CP079194.1"/>
</dbReference>
<protein>
    <submittedName>
        <fullName evidence="2">Rod shape-determining protein MreD</fullName>
    </submittedName>
</protein>
<keyword evidence="1" id="KW-0812">Transmembrane</keyword>
<name>A0A8F6TZF7_9RHOB</name>
<feature type="transmembrane region" description="Helical" evidence="1">
    <location>
        <begin position="105"/>
        <end position="131"/>
    </location>
</feature>
<keyword evidence="3" id="KW-1185">Reference proteome</keyword>
<organism evidence="2 3">
    <name type="scientific">Gymnodinialimonas ceratoperidinii</name>
    <dbReference type="NCBI Taxonomy" id="2856823"/>
    <lineage>
        <taxon>Bacteria</taxon>
        <taxon>Pseudomonadati</taxon>
        <taxon>Pseudomonadota</taxon>
        <taxon>Alphaproteobacteria</taxon>
        <taxon>Rhodobacterales</taxon>
        <taxon>Paracoccaceae</taxon>
        <taxon>Gymnodinialimonas</taxon>
    </lineage>
</organism>